<dbReference type="KEGG" id="pvt:110072676"/>
<dbReference type="InParanoid" id="A0A6J0SPK2"/>
<accession>A0A6J0SPK2</accession>
<dbReference type="PANTHER" id="PTHR28309:SF1">
    <property type="entry name" value="REQUIRED FOR EXCISION 1-B DOMAIN-CONTAINING PROTEIN"/>
    <property type="match status" value="1"/>
</dbReference>
<evidence type="ECO:0000313" key="1">
    <source>
        <dbReference type="Proteomes" id="UP001652642"/>
    </source>
</evidence>
<dbReference type="PANTHER" id="PTHR28309">
    <property type="entry name" value="REQUIRED FOR EXCISION 1-B DOMAIN-CONTAINING PROTEIN"/>
    <property type="match status" value="1"/>
</dbReference>
<organism evidence="1 2">
    <name type="scientific">Pogona vitticeps</name>
    <name type="common">central bearded dragon</name>
    <dbReference type="NCBI Taxonomy" id="103695"/>
    <lineage>
        <taxon>Eukaryota</taxon>
        <taxon>Metazoa</taxon>
        <taxon>Chordata</taxon>
        <taxon>Craniata</taxon>
        <taxon>Vertebrata</taxon>
        <taxon>Euteleostomi</taxon>
        <taxon>Lepidosauria</taxon>
        <taxon>Squamata</taxon>
        <taxon>Bifurcata</taxon>
        <taxon>Unidentata</taxon>
        <taxon>Episquamata</taxon>
        <taxon>Toxicofera</taxon>
        <taxon>Iguania</taxon>
        <taxon>Acrodonta</taxon>
        <taxon>Agamidae</taxon>
        <taxon>Amphibolurinae</taxon>
        <taxon>Pogona</taxon>
    </lineage>
</organism>
<reference evidence="2" key="1">
    <citation type="submission" date="2025-08" db="UniProtKB">
        <authorList>
            <consortium name="RefSeq"/>
        </authorList>
    </citation>
    <scope>IDENTIFICATION</scope>
</reference>
<dbReference type="Proteomes" id="UP001652642">
    <property type="component" value="Chromosome 7"/>
</dbReference>
<protein>
    <submittedName>
        <fullName evidence="2">Required for excision 1-B domain-containing protein</fullName>
    </submittedName>
</protein>
<proteinExistence type="predicted"/>
<dbReference type="AlphaFoldDB" id="A0A6J0SPK2"/>
<sequence>MAPSSEPGNDLFRPRKGRLYHFLSLWCSACALPRGAMFEDNVQALVRRFYALQSERVEAYHLLEEGHRAYLRSGPDYDFIRYRQLVHEITVGFNGISREILQIKGKLEGPHGRPDLAHHLGRIQEKEKEKLELTVQLQLAKQNVQDHPEVESHPQEVRELKHKLIQTIEAISEILQDFKYDSEEAP</sequence>
<dbReference type="OrthoDB" id="434723at2759"/>
<dbReference type="InterPro" id="IPR039491">
    <property type="entry name" value="REX1-B"/>
</dbReference>
<dbReference type="RefSeq" id="XP_020636880.2">
    <property type="nucleotide sequence ID" value="XM_020781221.2"/>
</dbReference>
<dbReference type="CTD" id="55049"/>
<gene>
    <name evidence="2" type="primary">REX1BD</name>
</gene>
<dbReference type="GeneID" id="110072676"/>
<name>A0A6J0SPK2_9SAUR</name>
<evidence type="ECO:0000313" key="2">
    <source>
        <dbReference type="RefSeq" id="XP_020636880.2"/>
    </source>
</evidence>
<keyword evidence="1" id="KW-1185">Reference proteome</keyword>
<dbReference type="Pfam" id="PF14966">
    <property type="entry name" value="DNA_repr_REX1B"/>
    <property type="match status" value="1"/>
</dbReference>